<dbReference type="InterPro" id="IPR050639">
    <property type="entry name" value="SSR_resolvase"/>
</dbReference>
<reference evidence="3 4" key="1">
    <citation type="submission" date="2019-09" db="EMBL/GenBank/DDBJ databases">
        <title>In-depth cultivation of the pig gut microbiome towards novel bacterial diversity and tailored functional studies.</title>
        <authorList>
            <person name="Wylensek D."/>
            <person name="Hitch T.C.A."/>
            <person name="Clavel T."/>
        </authorList>
    </citation>
    <scope>NUCLEOTIDE SEQUENCE [LARGE SCALE GENOMIC DNA]</scope>
    <source>
        <strain evidence="3 4">WCA3-693-APC-4?</strain>
    </source>
</reference>
<organism evidence="3 4">
    <name type="scientific">Tissierella pigra</name>
    <dbReference type="NCBI Taxonomy" id="2607614"/>
    <lineage>
        <taxon>Bacteria</taxon>
        <taxon>Bacillati</taxon>
        <taxon>Bacillota</taxon>
        <taxon>Tissierellia</taxon>
        <taxon>Tissierellales</taxon>
        <taxon>Tissierellaceae</taxon>
        <taxon>Tissierella</taxon>
    </lineage>
</organism>
<dbReference type="GO" id="GO:0003677">
    <property type="term" value="F:DNA binding"/>
    <property type="evidence" value="ECO:0007669"/>
    <property type="project" value="InterPro"/>
</dbReference>
<dbReference type="RefSeq" id="WP_154443117.1">
    <property type="nucleotide sequence ID" value="NZ_VUNQ01000093.1"/>
</dbReference>
<dbReference type="InterPro" id="IPR025827">
    <property type="entry name" value="Zn_ribbon_recom_dom"/>
</dbReference>
<dbReference type="EMBL" id="VUNQ01000093">
    <property type="protein sequence ID" value="MSU03564.1"/>
    <property type="molecule type" value="Genomic_DNA"/>
</dbReference>
<evidence type="ECO:0000256" key="1">
    <source>
        <dbReference type="SAM" id="Coils"/>
    </source>
</evidence>
<feature type="coiled-coil region" evidence="1">
    <location>
        <begin position="196"/>
        <end position="230"/>
    </location>
</feature>
<comment type="caution">
    <text evidence="3">The sequence shown here is derived from an EMBL/GenBank/DDBJ whole genome shotgun (WGS) entry which is preliminary data.</text>
</comment>
<accession>A0A6N7Y3V5</accession>
<dbReference type="AlphaFoldDB" id="A0A6N7Y3V5"/>
<evidence type="ECO:0000313" key="3">
    <source>
        <dbReference type="EMBL" id="MSU03564.1"/>
    </source>
</evidence>
<dbReference type="GO" id="GO:0000150">
    <property type="term" value="F:DNA strand exchange activity"/>
    <property type="evidence" value="ECO:0007669"/>
    <property type="project" value="InterPro"/>
</dbReference>
<dbReference type="PROSITE" id="PS51737">
    <property type="entry name" value="RECOMBINASE_DNA_BIND"/>
    <property type="match status" value="1"/>
</dbReference>
<dbReference type="PANTHER" id="PTHR30461">
    <property type="entry name" value="DNA-INVERTASE FROM LAMBDOID PROPHAGE"/>
    <property type="match status" value="1"/>
</dbReference>
<sequence>MRRNVPIGYTMVDGRIVLDNKKAELVIKIFKDYLNGISTDKIAKYLIAKGIPNANNKISWSYGSVRTILVNIKYLGDTIHPQIIDEKTFESVQKRRKEIAIRFGKTSQVNKEKNQAVYSGKIICGECGEIYREYIQNIGKASEIRNWKCKRYIYQRKVCCRNPFLTGEEIENIFISATNKVLSKMWLLDEEKKKEAPKITMEIRNMEERIKELEEEEQFSSRELSELIFKRAKAYYSITKIDDYAYSTEKMRQALVEREQLMEFDEDLFSTIIKQMTIHKDGKILVEFINQITMEEDHENIRKDG</sequence>
<evidence type="ECO:0000259" key="2">
    <source>
        <dbReference type="PROSITE" id="PS51737"/>
    </source>
</evidence>
<dbReference type="Pfam" id="PF13408">
    <property type="entry name" value="Zn_ribbon_recom"/>
    <property type="match status" value="1"/>
</dbReference>
<proteinExistence type="predicted"/>
<dbReference type="Gene3D" id="3.90.1750.20">
    <property type="entry name" value="Putative Large Serine Recombinase, Chain B, Domain 2"/>
    <property type="match status" value="1"/>
</dbReference>
<dbReference type="InterPro" id="IPR038109">
    <property type="entry name" value="DNA_bind_recomb_sf"/>
</dbReference>
<name>A0A6N7Y3V5_9FIRM</name>
<evidence type="ECO:0000313" key="4">
    <source>
        <dbReference type="Proteomes" id="UP000469523"/>
    </source>
</evidence>
<dbReference type="Pfam" id="PF07508">
    <property type="entry name" value="Recombinase"/>
    <property type="match status" value="1"/>
</dbReference>
<protein>
    <submittedName>
        <fullName evidence="3">Recombinase</fullName>
    </submittedName>
</protein>
<keyword evidence="1" id="KW-0175">Coiled coil</keyword>
<dbReference type="Proteomes" id="UP000469523">
    <property type="component" value="Unassembled WGS sequence"/>
</dbReference>
<dbReference type="InterPro" id="IPR011109">
    <property type="entry name" value="DNA_bind_recombinase_dom"/>
</dbReference>
<feature type="domain" description="Recombinase" evidence="2">
    <location>
        <begin position="6"/>
        <end position="102"/>
    </location>
</feature>
<keyword evidence="4" id="KW-1185">Reference proteome</keyword>
<gene>
    <name evidence="3" type="ORF">FYJ83_19075</name>
</gene>
<dbReference type="PANTHER" id="PTHR30461:SF19">
    <property type="entry name" value="SITE-SPECIFIC RECOMBINASE RESOLVASE FAMILY"/>
    <property type="match status" value="1"/>
</dbReference>